<evidence type="ECO:0000256" key="1">
    <source>
        <dbReference type="SAM" id="MobiDB-lite"/>
    </source>
</evidence>
<feature type="transmembrane region" description="Helical" evidence="2">
    <location>
        <begin position="60"/>
        <end position="88"/>
    </location>
</feature>
<evidence type="ECO:0000313" key="3">
    <source>
        <dbReference type="EMBL" id="OHA29739.1"/>
    </source>
</evidence>
<keyword evidence="2" id="KW-0812">Transmembrane</keyword>
<reference evidence="3 4" key="1">
    <citation type="journal article" date="2016" name="Nat. Commun.">
        <title>Thousands of microbial genomes shed light on interconnected biogeochemical processes in an aquifer system.</title>
        <authorList>
            <person name="Anantharaman K."/>
            <person name="Brown C.T."/>
            <person name="Hug L.A."/>
            <person name="Sharon I."/>
            <person name="Castelle C.J."/>
            <person name="Probst A.J."/>
            <person name="Thomas B.C."/>
            <person name="Singh A."/>
            <person name="Wilkins M.J."/>
            <person name="Karaoz U."/>
            <person name="Brodie E.L."/>
            <person name="Williams K.H."/>
            <person name="Hubbard S.S."/>
            <person name="Banfield J.F."/>
        </authorList>
    </citation>
    <scope>NUCLEOTIDE SEQUENCE [LARGE SCALE GENOMIC DNA]</scope>
</reference>
<comment type="caution">
    <text evidence="3">The sequence shown here is derived from an EMBL/GenBank/DDBJ whole genome shotgun (WGS) entry which is preliminary data.</text>
</comment>
<feature type="transmembrane region" description="Helical" evidence="2">
    <location>
        <begin position="254"/>
        <end position="277"/>
    </location>
</feature>
<dbReference type="AlphaFoldDB" id="A0A1G2N2V6"/>
<name>A0A1G2N2V6_9BACT</name>
<proteinExistence type="predicted"/>
<feature type="transmembrane region" description="Helical" evidence="2">
    <location>
        <begin position="368"/>
        <end position="391"/>
    </location>
</feature>
<feature type="transmembrane region" description="Helical" evidence="2">
    <location>
        <begin position="283"/>
        <end position="303"/>
    </location>
</feature>
<keyword evidence="2" id="KW-1133">Transmembrane helix</keyword>
<feature type="region of interest" description="Disordered" evidence="1">
    <location>
        <begin position="599"/>
        <end position="621"/>
    </location>
</feature>
<evidence type="ECO:0000256" key="2">
    <source>
        <dbReference type="SAM" id="Phobius"/>
    </source>
</evidence>
<accession>A0A1G2N2V6</accession>
<keyword evidence="2" id="KW-0472">Membrane</keyword>
<gene>
    <name evidence="3" type="ORF">A3F51_03375</name>
</gene>
<feature type="transmembrane region" description="Helical" evidence="2">
    <location>
        <begin position="315"/>
        <end position="334"/>
    </location>
</feature>
<feature type="compositionally biased region" description="Basic and acidic residues" evidence="1">
    <location>
        <begin position="599"/>
        <end position="612"/>
    </location>
</feature>
<feature type="transmembrane region" description="Helical" evidence="2">
    <location>
        <begin position="21"/>
        <end position="40"/>
    </location>
</feature>
<protein>
    <submittedName>
        <fullName evidence="3">Uncharacterized protein</fullName>
    </submittedName>
</protein>
<sequence length="621" mass="67832">MLKSYIKKIRLIDIPLIISRIFTWKYISHFTIVMLVIVVASTQTTHAIELFGISSIWDFFAQAAAFIVNIILSIASWFVALTGTLLNVSINLTMHIKDFVDSTPAIYTVWKAIRDITGMFIIFALLYASIRMILGQDAKLSGVIKNIVIAGVLINFSFFITALLIDTSNVVSLQLYKAITPGQPDIGAIIQGKQGATGTLAQAGTLPTIVNTLFKDGGLSAIFMQSLQIQTAFHPDNLNLTGNESSTGMTPFRIVLIGITGVVIMVTAGLSFLFAALAFVVRLVLLLLLLAFSPVWCAAAVVPQLQEYSKEYWKILIAQLTFMPAYLLLMYVALKIITGSSLFNTGAYGTLWQGTGTTGIMPTEFVSFAINAVLIIFMLNVPLVAAIKLGASTGGLLDGKKMGADVLWKKVGSWGGRNTLGMAANRINESSAARRFYGNNPNLGLAVSKGLSNVSGAGFGDKKGSYDAVLKQRKKDIGGQHKRIESINNSDYATEAEREVASAQAKDYATKFRENLPRRSIMTLLMKDRANTETAFSLKDEADLQKNRDEKDGILNSNNYKYLLRREAEGGATVTDAEKAELEQLRRKIADLDAAIKRGSGKKKDKEYEKIGKRIGRSKQG</sequence>
<feature type="transmembrane region" description="Helical" evidence="2">
    <location>
        <begin position="146"/>
        <end position="165"/>
    </location>
</feature>
<organism evidence="3 4">
    <name type="scientific">Candidatus Taylorbacteria bacterium RIFCSPHIGHO2_12_FULL_45_16</name>
    <dbReference type="NCBI Taxonomy" id="1802315"/>
    <lineage>
        <taxon>Bacteria</taxon>
        <taxon>Candidatus Tayloriibacteriota</taxon>
    </lineage>
</organism>
<dbReference type="STRING" id="1802315.A3F51_03375"/>
<dbReference type="Proteomes" id="UP000178089">
    <property type="component" value="Unassembled WGS sequence"/>
</dbReference>
<evidence type="ECO:0000313" key="4">
    <source>
        <dbReference type="Proteomes" id="UP000178089"/>
    </source>
</evidence>
<dbReference type="EMBL" id="MHRT01000001">
    <property type="protein sequence ID" value="OHA29739.1"/>
    <property type="molecule type" value="Genomic_DNA"/>
</dbReference>
<feature type="transmembrane region" description="Helical" evidence="2">
    <location>
        <begin position="116"/>
        <end position="134"/>
    </location>
</feature>